<dbReference type="OrthoDB" id="1931154at2759"/>
<sequence>MEEGRLFKELNPMVAYEKGLTTWAKWVDMNLDPRRTRVMFRSASARHNRVTLGPSVINASFETIYPLLNKALIVD</sequence>
<evidence type="ECO:0000313" key="4">
    <source>
        <dbReference type="Proteomes" id="UP000829196"/>
    </source>
</evidence>
<accession>A0A8T3ALE9</accession>
<reference evidence="3" key="1">
    <citation type="journal article" date="2022" name="Front. Genet.">
        <title>Chromosome-Scale Assembly of the Dendrobium nobile Genome Provides Insights Into the Molecular Mechanism of the Biosynthesis of the Medicinal Active Ingredient of Dendrobium.</title>
        <authorList>
            <person name="Xu Q."/>
            <person name="Niu S.-C."/>
            <person name="Li K.-L."/>
            <person name="Zheng P.-J."/>
            <person name="Zhang X.-J."/>
            <person name="Jia Y."/>
            <person name="Liu Y."/>
            <person name="Niu Y.-X."/>
            <person name="Yu L.-H."/>
            <person name="Chen D.-F."/>
            <person name="Zhang G.-Q."/>
        </authorList>
    </citation>
    <scope>NUCLEOTIDE SEQUENCE</scope>
    <source>
        <tissue evidence="3">Leaf</tissue>
    </source>
</reference>
<gene>
    <name evidence="3" type="ORF">KFK09_023188</name>
</gene>
<evidence type="ECO:0000313" key="3">
    <source>
        <dbReference type="EMBL" id="KAI0496864.1"/>
    </source>
</evidence>
<proteinExistence type="inferred from homology"/>
<keyword evidence="4" id="KW-1185">Reference proteome</keyword>
<dbReference type="Proteomes" id="UP000829196">
    <property type="component" value="Unassembled WGS sequence"/>
</dbReference>
<dbReference type="Pfam" id="PF13839">
    <property type="entry name" value="PC-Esterase"/>
    <property type="match status" value="1"/>
</dbReference>
<dbReference type="AlphaFoldDB" id="A0A8T3ALE9"/>
<dbReference type="InterPro" id="IPR026057">
    <property type="entry name" value="TBL_C"/>
</dbReference>
<organism evidence="3 4">
    <name type="scientific">Dendrobium nobile</name>
    <name type="common">Orchid</name>
    <dbReference type="NCBI Taxonomy" id="94219"/>
    <lineage>
        <taxon>Eukaryota</taxon>
        <taxon>Viridiplantae</taxon>
        <taxon>Streptophyta</taxon>
        <taxon>Embryophyta</taxon>
        <taxon>Tracheophyta</taxon>
        <taxon>Spermatophyta</taxon>
        <taxon>Magnoliopsida</taxon>
        <taxon>Liliopsida</taxon>
        <taxon>Asparagales</taxon>
        <taxon>Orchidaceae</taxon>
        <taxon>Epidendroideae</taxon>
        <taxon>Malaxideae</taxon>
        <taxon>Dendrobiinae</taxon>
        <taxon>Dendrobium</taxon>
    </lineage>
</organism>
<evidence type="ECO:0000256" key="1">
    <source>
        <dbReference type="ARBA" id="ARBA00007727"/>
    </source>
</evidence>
<dbReference type="SMR" id="A0A8T3ALE9"/>
<protein>
    <recommendedName>
        <fullName evidence="2">Trichome birefringence-like C-terminal domain-containing protein</fullName>
    </recommendedName>
</protein>
<evidence type="ECO:0000259" key="2">
    <source>
        <dbReference type="Pfam" id="PF13839"/>
    </source>
</evidence>
<dbReference type="EMBL" id="JAGYWB010000016">
    <property type="protein sequence ID" value="KAI0496864.1"/>
    <property type="molecule type" value="Genomic_DNA"/>
</dbReference>
<comment type="caution">
    <text evidence="3">The sequence shown here is derived from an EMBL/GenBank/DDBJ whole genome shotgun (WGS) entry which is preliminary data.</text>
</comment>
<dbReference type="GO" id="GO:0016740">
    <property type="term" value="F:transferase activity"/>
    <property type="evidence" value="ECO:0007669"/>
    <property type="project" value="InterPro"/>
</dbReference>
<comment type="similarity">
    <text evidence="1">Belongs to the PC-esterase family. TBL subfamily.</text>
</comment>
<name>A0A8T3ALE9_DENNO</name>
<feature type="domain" description="Trichome birefringence-like C-terminal" evidence="2">
    <location>
        <begin position="4"/>
        <end position="49"/>
    </location>
</feature>